<evidence type="ECO:0000256" key="6">
    <source>
        <dbReference type="ARBA" id="ARBA00023088"/>
    </source>
</evidence>
<keyword evidence="2" id="KW-0134">Cell wall</keyword>
<evidence type="ECO:0000313" key="11">
    <source>
        <dbReference type="EMBL" id="MFC6332600.1"/>
    </source>
</evidence>
<keyword evidence="12" id="KW-1185">Reference proteome</keyword>
<keyword evidence="8" id="KW-1133">Transmembrane helix</keyword>
<dbReference type="EMBL" id="JBHSTE010000002">
    <property type="protein sequence ID" value="MFC6332600.1"/>
    <property type="molecule type" value="Genomic_DNA"/>
</dbReference>
<proteinExistence type="predicted"/>
<name>A0ABW1V5G7_9BACL</name>
<organism evidence="11 12">
    <name type="scientific">Paenibacillus septentrionalis</name>
    <dbReference type="NCBI Taxonomy" id="429342"/>
    <lineage>
        <taxon>Bacteria</taxon>
        <taxon>Bacillati</taxon>
        <taxon>Bacillota</taxon>
        <taxon>Bacilli</taxon>
        <taxon>Bacillales</taxon>
        <taxon>Paenibacillaceae</taxon>
        <taxon>Paenibacillus</taxon>
    </lineage>
</organism>
<sequence>MYRIFQKTLSAVLLLASIFVLLEGASYAHAASEGDGTYTIDYIIKKPDDESVSMANDYWEKPATVIVSSGTITVQMTINHSEWVTQFKVSDGDDYVDANVISRDSSKNTRLVQFSLASLDKPMLSQIHVTVPEIDYDHNYTIRFVFDTSTLKLISKPESNAAPEPTVEPQPTAAANSEKPNDTVKESAKPIQSAAPQKNEPSSAPTAAPQATASALPESASVPIRSATSNTAGESSTSIVDRMDQQQGEENGASVQIGDNEGVKLDVAEADVTDVTEVTDIEGTSKPESAVDHENTIELASALDGAVTEDAATIVSASVTEDSSKRSGIIVIVFLSILLVAGAVTVLIYRKRQARAE</sequence>
<keyword evidence="5" id="KW-0408">Iron</keyword>
<feature type="transmembrane region" description="Helical" evidence="8">
    <location>
        <begin position="328"/>
        <end position="349"/>
    </location>
</feature>
<comment type="subcellular location">
    <subcellularLocation>
        <location evidence="1">Secreted</location>
        <location evidence="1">Cell wall</location>
        <topology evidence="1">Peptidoglycan-anchor</topology>
    </subcellularLocation>
</comment>
<dbReference type="SUPFAM" id="SSF158911">
    <property type="entry name" value="NEAT domain-like"/>
    <property type="match status" value="1"/>
</dbReference>
<evidence type="ECO:0000256" key="5">
    <source>
        <dbReference type="ARBA" id="ARBA00023004"/>
    </source>
</evidence>
<feature type="region of interest" description="Disordered" evidence="7">
    <location>
        <begin position="158"/>
        <end position="260"/>
    </location>
</feature>
<evidence type="ECO:0000256" key="1">
    <source>
        <dbReference type="ARBA" id="ARBA00004168"/>
    </source>
</evidence>
<dbReference type="Gene3D" id="2.60.40.1850">
    <property type="match status" value="1"/>
</dbReference>
<feature type="chain" id="PRO_5046911400" evidence="9">
    <location>
        <begin position="31"/>
        <end position="357"/>
    </location>
</feature>
<keyword evidence="6" id="KW-0572">Peptidoglycan-anchor</keyword>
<keyword evidence="3" id="KW-0964">Secreted</keyword>
<dbReference type="CDD" id="cd06920">
    <property type="entry name" value="NEAT"/>
    <property type="match status" value="1"/>
</dbReference>
<protein>
    <submittedName>
        <fullName evidence="11">Heme uptake protein IsdC</fullName>
    </submittedName>
</protein>
<feature type="domain" description="NEAT" evidence="10">
    <location>
        <begin position="33"/>
        <end position="154"/>
    </location>
</feature>
<dbReference type="RefSeq" id="WP_379233133.1">
    <property type="nucleotide sequence ID" value="NZ_JBHSTE010000002.1"/>
</dbReference>
<dbReference type="PANTHER" id="PTHR37824">
    <property type="entry name" value="IRON-REGULATED SURFACE DETERMINANT PROTEIN C"/>
    <property type="match status" value="1"/>
</dbReference>
<evidence type="ECO:0000256" key="8">
    <source>
        <dbReference type="SAM" id="Phobius"/>
    </source>
</evidence>
<dbReference type="PROSITE" id="PS50978">
    <property type="entry name" value="NEAT"/>
    <property type="match status" value="1"/>
</dbReference>
<dbReference type="Proteomes" id="UP001596233">
    <property type="component" value="Unassembled WGS sequence"/>
</dbReference>
<evidence type="ECO:0000256" key="7">
    <source>
        <dbReference type="SAM" id="MobiDB-lite"/>
    </source>
</evidence>
<keyword evidence="4 9" id="KW-0732">Signal</keyword>
<feature type="compositionally biased region" description="Low complexity" evidence="7">
    <location>
        <begin position="201"/>
        <end position="215"/>
    </location>
</feature>
<comment type="caution">
    <text evidence="11">The sequence shown here is derived from an EMBL/GenBank/DDBJ whole genome shotgun (WGS) entry which is preliminary data.</text>
</comment>
<feature type="compositionally biased region" description="Polar residues" evidence="7">
    <location>
        <begin position="226"/>
        <end position="249"/>
    </location>
</feature>
<evidence type="ECO:0000256" key="3">
    <source>
        <dbReference type="ARBA" id="ARBA00022525"/>
    </source>
</evidence>
<gene>
    <name evidence="11" type="primary">isdC</name>
    <name evidence="11" type="ORF">ACFP56_08170</name>
</gene>
<keyword evidence="8" id="KW-0812">Transmembrane</keyword>
<accession>A0ABW1V5G7</accession>
<keyword evidence="8" id="KW-0472">Membrane</keyword>
<evidence type="ECO:0000256" key="2">
    <source>
        <dbReference type="ARBA" id="ARBA00022512"/>
    </source>
</evidence>
<dbReference type="InterPro" id="IPR006635">
    <property type="entry name" value="NEAT_dom"/>
</dbReference>
<dbReference type="InterPro" id="IPR019909">
    <property type="entry name" value="Haem_uptake_protein_IsdC"/>
</dbReference>
<dbReference type="NCBIfam" id="TIGR03656">
    <property type="entry name" value="IsdC"/>
    <property type="match status" value="1"/>
</dbReference>
<feature type="signal peptide" evidence="9">
    <location>
        <begin position="1"/>
        <end position="30"/>
    </location>
</feature>
<evidence type="ECO:0000259" key="10">
    <source>
        <dbReference type="PROSITE" id="PS50978"/>
    </source>
</evidence>
<dbReference type="PANTHER" id="PTHR37824:SF1">
    <property type="entry name" value="IRON-REGULATED SURFACE DETERMINANT PROTEIN C"/>
    <property type="match status" value="1"/>
</dbReference>
<dbReference type="Pfam" id="PF05031">
    <property type="entry name" value="NEAT"/>
    <property type="match status" value="1"/>
</dbReference>
<dbReference type="InterPro" id="IPR037250">
    <property type="entry name" value="NEAT_dom_sf"/>
</dbReference>
<dbReference type="SMART" id="SM00725">
    <property type="entry name" value="NEAT"/>
    <property type="match status" value="1"/>
</dbReference>
<feature type="compositionally biased region" description="Basic and acidic residues" evidence="7">
    <location>
        <begin position="179"/>
        <end position="188"/>
    </location>
</feature>
<evidence type="ECO:0000256" key="9">
    <source>
        <dbReference type="SAM" id="SignalP"/>
    </source>
</evidence>
<evidence type="ECO:0000256" key="4">
    <source>
        <dbReference type="ARBA" id="ARBA00022729"/>
    </source>
</evidence>
<evidence type="ECO:0000313" key="12">
    <source>
        <dbReference type="Proteomes" id="UP001596233"/>
    </source>
</evidence>
<dbReference type="InterPro" id="IPR050436">
    <property type="entry name" value="IsdA"/>
</dbReference>
<reference evidence="12" key="1">
    <citation type="journal article" date="2019" name="Int. J. Syst. Evol. Microbiol.">
        <title>The Global Catalogue of Microorganisms (GCM) 10K type strain sequencing project: providing services to taxonomists for standard genome sequencing and annotation.</title>
        <authorList>
            <consortium name="The Broad Institute Genomics Platform"/>
            <consortium name="The Broad Institute Genome Sequencing Center for Infectious Disease"/>
            <person name="Wu L."/>
            <person name="Ma J."/>
        </authorList>
    </citation>
    <scope>NUCLEOTIDE SEQUENCE [LARGE SCALE GENOMIC DNA]</scope>
    <source>
        <strain evidence="12">PCU 280</strain>
    </source>
</reference>